<evidence type="ECO:0000313" key="14">
    <source>
        <dbReference type="EMBL" id="CAB4534151.1"/>
    </source>
</evidence>
<dbReference type="GO" id="GO:1990077">
    <property type="term" value="C:primosome complex"/>
    <property type="evidence" value="ECO:0007669"/>
    <property type="project" value="UniProtKB-KW"/>
</dbReference>
<dbReference type="GO" id="GO:0016787">
    <property type="term" value="F:hydrolase activity"/>
    <property type="evidence" value="ECO:0007669"/>
    <property type="project" value="UniProtKB-KW"/>
</dbReference>
<dbReference type="CDD" id="cd00984">
    <property type="entry name" value="DnaB_C"/>
    <property type="match status" value="1"/>
</dbReference>
<keyword evidence="6" id="KW-0347">Helicase</keyword>
<evidence type="ECO:0000256" key="1">
    <source>
        <dbReference type="ARBA" id="ARBA00008428"/>
    </source>
</evidence>
<evidence type="ECO:0000256" key="4">
    <source>
        <dbReference type="ARBA" id="ARBA00022741"/>
    </source>
</evidence>
<gene>
    <name evidence="14" type="ORF">UFOPK1413_00347</name>
    <name evidence="15" type="ORF">UFOPK1767_00853</name>
</gene>
<evidence type="ECO:0000259" key="13">
    <source>
        <dbReference type="PROSITE" id="PS51199"/>
    </source>
</evidence>
<dbReference type="GO" id="GO:0005829">
    <property type="term" value="C:cytosol"/>
    <property type="evidence" value="ECO:0007669"/>
    <property type="project" value="TreeGrafter"/>
</dbReference>
<dbReference type="SUPFAM" id="SSF48024">
    <property type="entry name" value="N-terminal domain of DnaB helicase"/>
    <property type="match status" value="1"/>
</dbReference>
<evidence type="ECO:0000256" key="2">
    <source>
        <dbReference type="ARBA" id="ARBA00022515"/>
    </source>
</evidence>
<dbReference type="InterPro" id="IPR003593">
    <property type="entry name" value="AAA+_ATPase"/>
</dbReference>
<dbReference type="InterPro" id="IPR016136">
    <property type="entry name" value="DNA_helicase_N/primase_C"/>
</dbReference>
<comment type="catalytic activity">
    <reaction evidence="11">
        <text>ATP + H2O = ADP + phosphate + H(+)</text>
        <dbReference type="Rhea" id="RHEA:13065"/>
        <dbReference type="ChEBI" id="CHEBI:15377"/>
        <dbReference type="ChEBI" id="CHEBI:15378"/>
        <dbReference type="ChEBI" id="CHEBI:30616"/>
        <dbReference type="ChEBI" id="CHEBI:43474"/>
        <dbReference type="ChEBI" id="CHEBI:456216"/>
        <dbReference type="EC" id="5.6.2.3"/>
    </reaction>
</comment>
<dbReference type="InterPro" id="IPR007694">
    <property type="entry name" value="DNA_helicase_DnaB-like_C"/>
</dbReference>
<comment type="similarity">
    <text evidence="1">Belongs to the helicase family. DnaB subfamily.</text>
</comment>
<evidence type="ECO:0000256" key="6">
    <source>
        <dbReference type="ARBA" id="ARBA00022806"/>
    </source>
</evidence>
<dbReference type="EMBL" id="CAEZTZ010000122">
    <property type="protein sequence ID" value="CAB4589291.1"/>
    <property type="molecule type" value="Genomic_DNA"/>
</dbReference>
<evidence type="ECO:0000256" key="12">
    <source>
        <dbReference type="SAM" id="MobiDB-lite"/>
    </source>
</evidence>
<keyword evidence="4" id="KW-0547">Nucleotide-binding</keyword>
<evidence type="ECO:0000256" key="5">
    <source>
        <dbReference type="ARBA" id="ARBA00022801"/>
    </source>
</evidence>
<dbReference type="FunFam" id="3.40.50.300:FF:000351">
    <property type="entry name" value="Replicative DNA helicase"/>
    <property type="match status" value="1"/>
</dbReference>
<dbReference type="InterPro" id="IPR007693">
    <property type="entry name" value="DNA_helicase_DnaB-like_N"/>
</dbReference>
<evidence type="ECO:0000313" key="15">
    <source>
        <dbReference type="EMBL" id="CAB4589291.1"/>
    </source>
</evidence>
<dbReference type="SUPFAM" id="SSF52540">
    <property type="entry name" value="P-loop containing nucleoside triphosphate hydrolases"/>
    <property type="match status" value="1"/>
</dbReference>
<dbReference type="GO" id="GO:0006269">
    <property type="term" value="P:DNA replication, synthesis of primer"/>
    <property type="evidence" value="ECO:0007669"/>
    <property type="project" value="UniProtKB-KW"/>
</dbReference>
<dbReference type="EMBL" id="CAEZSG010000035">
    <property type="protein sequence ID" value="CAB4534151.1"/>
    <property type="molecule type" value="Genomic_DNA"/>
</dbReference>
<evidence type="ECO:0000256" key="8">
    <source>
        <dbReference type="ARBA" id="ARBA00023125"/>
    </source>
</evidence>
<keyword evidence="3" id="KW-0235">DNA replication</keyword>
<dbReference type="PANTHER" id="PTHR30153:SF2">
    <property type="entry name" value="REPLICATIVE DNA HELICASE"/>
    <property type="match status" value="1"/>
</dbReference>
<keyword evidence="2" id="KW-0639">Primosome</keyword>
<keyword evidence="8" id="KW-0238">DNA-binding</keyword>
<name>A0A6J6B578_9ZZZZ</name>
<dbReference type="PROSITE" id="PS51199">
    <property type="entry name" value="SF4_HELICASE"/>
    <property type="match status" value="1"/>
</dbReference>
<keyword evidence="7" id="KW-0067">ATP-binding</keyword>
<dbReference type="InterPro" id="IPR036185">
    <property type="entry name" value="DNA_heli_DnaB-like_N_sf"/>
</dbReference>
<dbReference type="GO" id="GO:0003677">
    <property type="term" value="F:DNA binding"/>
    <property type="evidence" value="ECO:0007669"/>
    <property type="project" value="UniProtKB-KW"/>
</dbReference>
<dbReference type="Pfam" id="PF03796">
    <property type="entry name" value="DnaB_C"/>
    <property type="match status" value="1"/>
</dbReference>
<keyword evidence="5" id="KW-0378">Hydrolase</keyword>
<proteinExistence type="inferred from homology"/>
<dbReference type="Gene3D" id="1.10.860.10">
    <property type="entry name" value="DNAb Helicase, Chain A"/>
    <property type="match status" value="1"/>
</dbReference>
<evidence type="ECO:0000256" key="3">
    <source>
        <dbReference type="ARBA" id="ARBA00022705"/>
    </source>
</evidence>
<dbReference type="NCBIfam" id="TIGR00665">
    <property type="entry name" value="DnaB"/>
    <property type="match status" value="1"/>
</dbReference>
<dbReference type="PANTHER" id="PTHR30153">
    <property type="entry name" value="REPLICATIVE DNA HELICASE DNAB"/>
    <property type="match status" value="1"/>
</dbReference>
<organism evidence="14">
    <name type="scientific">freshwater metagenome</name>
    <dbReference type="NCBI Taxonomy" id="449393"/>
    <lineage>
        <taxon>unclassified sequences</taxon>
        <taxon>metagenomes</taxon>
        <taxon>ecological metagenomes</taxon>
    </lineage>
</organism>
<feature type="region of interest" description="Disordered" evidence="12">
    <location>
        <begin position="1"/>
        <end position="20"/>
    </location>
</feature>
<evidence type="ECO:0000256" key="11">
    <source>
        <dbReference type="ARBA" id="ARBA00048954"/>
    </source>
</evidence>
<dbReference type="GO" id="GO:0043139">
    <property type="term" value="F:5'-3' DNA helicase activity"/>
    <property type="evidence" value="ECO:0007669"/>
    <property type="project" value="UniProtKB-EC"/>
</dbReference>
<dbReference type="InterPro" id="IPR007692">
    <property type="entry name" value="DNA_helicase_DnaB"/>
</dbReference>
<sequence>MAGPQLELVPEGTGDTRVPPNDQAAEMSTLGGMLLSPDAIVEVLELVRGEDFYFPKHEIIFNAINTVFSRSEPTDVIMITEQLTRDGNLTKIGGASYLHTLESSVPTAANASYYASIVADKAILRKLVQSGTRITQLGYAAEGDPSELVNDAQVEIFTIGRAAGAQDAIVLRDAVNIAVNEMEEQAKSAKEGLDIPTGFRELDDVTNGLHPGQLVLIAARPGLGKSTLALDFARSAALRSNVPTVFFSLEMSASEISQRLLSAESSVPLSSIRKSKDLKSEGWKRINTIQSRLDDTPLYIDDSPNLTLSEIRAKCRRLKAQHGIKLVIIDYLQLMTSGKKVENRQQEVSEFSRSLKLLAKELGVPIVALSQLNRGPENAPDKKPQLSHLRESGSLEQDADIVLLLHRERFAEQGENRNDAEIHIAKHRNGEMRVLSVLFEGHYSRFSDMAKM</sequence>
<protein>
    <recommendedName>
        <fullName evidence="10">DNA 5'-3' helicase</fullName>
        <ecNumber evidence="10">5.6.2.3</ecNumber>
    </recommendedName>
</protein>
<keyword evidence="9" id="KW-0413">Isomerase</keyword>
<evidence type="ECO:0000256" key="10">
    <source>
        <dbReference type="ARBA" id="ARBA00044969"/>
    </source>
</evidence>
<accession>A0A6J6B578</accession>
<dbReference type="AlphaFoldDB" id="A0A6J6B578"/>
<evidence type="ECO:0000256" key="7">
    <source>
        <dbReference type="ARBA" id="ARBA00022840"/>
    </source>
</evidence>
<dbReference type="GO" id="GO:0005524">
    <property type="term" value="F:ATP binding"/>
    <property type="evidence" value="ECO:0007669"/>
    <property type="project" value="UniProtKB-KW"/>
</dbReference>
<dbReference type="FunFam" id="1.10.860.10:FF:000001">
    <property type="entry name" value="Replicative DNA helicase"/>
    <property type="match status" value="1"/>
</dbReference>
<reference evidence="14" key="1">
    <citation type="submission" date="2020-05" db="EMBL/GenBank/DDBJ databases">
        <authorList>
            <person name="Chiriac C."/>
            <person name="Salcher M."/>
            <person name="Ghai R."/>
            <person name="Kavagutti S V."/>
        </authorList>
    </citation>
    <scope>NUCLEOTIDE SEQUENCE</scope>
</reference>
<feature type="domain" description="SF4 helicase" evidence="13">
    <location>
        <begin position="188"/>
        <end position="452"/>
    </location>
</feature>
<evidence type="ECO:0000256" key="9">
    <source>
        <dbReference type="ARBA" id="ARBA00023235"/>
    </source>
</evidence>
<dbReference type="Gene3D" id="3.40.50.300">
    <property type="entry name" value="P-loop containing nucleotide triphosphate hydrolases"/>
    <property type="match status" value="1"/>
</dbReference>
<dbReference type="EC" id="5.6.2.3" evidence="10"/>
<dbReference type="SMART" id="SM00382">
    <property type="entry name" value="AAA"/>
    <property type="match status" value="1"/>
</dbReference>
<dbReference type="Pfam" id="PF00772">
    <property type="entry name" value="DnaB"/>
    <property type="match status" value="1"/>
</dbReference>
<dbReference type="InterPro" id="IPR027417">
    <property type="entry name" value="P-loop_NTPase"/>
</dbReference>